<evidence type="ECO:0000313" key="2">
    <source>
        <dbReference type="EMBL" id="KIL57911.1"/>
    </source>
</evidence>
<name>A0A0C2WMG9_AMAMK</name>
<gene>
    <name evidence="2" type="ORF">M378DRAFT_171217</name>
</gene>
<organism evidence="2 3">
    <name type="scientific">Amanita muscaria (strain Koide BX008)</name>
    <dbReference type="NCBI Taxonomy" id="946122"/>
    <lineage>
        <taxon>Eukaryota</taxon>
        <taxon>Fungi</taxon>
        <taxon>Dikarya</taxon>
        <taxon>Basidiomycota</taxon>
        <taxon>Agaricomycotina</taxon>
        <taxon>Agaricomycetes</taxon>
        <taxon>Agaricomycetidae</taxon>
        <taxon>Agaricales</taxon>
        <taxon>Pluteineae</taxon>
        <taxon>Amanitaceae</taxon>
        <taxon>Amanita</taxon>
    </lineage>
</organism>
<keyword evidence="3" id="KW-1185">Reference proteome</keyword>
<dbReference type="EMBL" id="KN818354">
    <property type="protein sequence ID" value="KIL57911.1"/>
    <property type="molecule type" value="Genomic_DNA"/>
</dbReference>
<sequence length="64" mass="6902">MSDVHLKAHAGASWHYGNIILPLFAAFLALMVFLPGMIYANSILVMLNNRMAIAGRGDAAMLLS</sequence>
<keyword evidence="1" id="KW-0812">Transmembrane</keyword>
<feature type="transmembrane region" description="Helical" evidence="1">
    <location>
        <begin position="20"/>
        <end position="47"/>
    </location>
</feature>
<accession>A0A0C2WMG9</accession>
<dbReference type="AlphaFoldDB" id="A0A0C2WMG9"/>
<reference evidence="2 3" key="1">
    <citation type="submission" date="2014-04" db="EMBL/GenBank/DDBJ databases">
        <title>Evolutionary Origins and Diversification of the Mycorrhizal Mutualists.</title>
        <authorList>
            <consortium name="DOE Joint Genome Institute"/>
            <consortium name="Mycorrhizal Genomics Consortium"/>
            <person name="Kohler A."/>
            <person name="Kuo A."/>
            <person name="Nagy L.G."/>
            <person name="Floudas D."/>
            <person name="Copeland A."/>
            <person name="Barry K.W."/>
            <person name="Cichocki N."/>
            <person name="Veneault-Fourrey C."/>
            <person name="LaButti K."/>
            <person name="Lindquist E.A."/>
            <person name="Lipzen A."/>
            <person name="Lundell T."/>
            <person name="Morin E."/>
            <person name="Murat C."/>
            <person name="Riley R."/>
            <person name="Ohm R."/>
            <person name="Sun H."/>
            <person name="Tunlid A."/>
            <person name="Henrissat B."/>
            <person name="Grigoriev I.V."/>
            <person name="Hibbett D.S."/>
            <person name="Martin F."/>
        </authorList>
    </citation>
    <scope>NUCLEOTIDE SEQUENCE [LARGE SCALE GENOMIC DNA]</scope>
    <source>
        <strain evidence="2 3">Koide BX008</strain>
    </source>
</reference>
<protein>
    <submittedName>
        <fullName evidence="2">Uncharacterized protein</fullName>
    </submittedName>
</protein>
<proteinExistence type="predicted"/>
<dbReference type="HOGENOM" id="CLU_2867179_0_0_1"/>
<evidence type="ECO:0000313" key="3">
    <source>
        <dbReference type="Proteomes" id="UP000054549"/>
    </source>
</evidence>
<dbReference type="Proteomes" id="UP000054549">
    <property type="component" value="Unassembled WGS sequence"/>
</dbReference>
<keyword evidence="1" id="KW-1133">Transmembrane helix</keyword>
<evidence type="ECO:0000256" key="1">
    <source>
        <dbReference type="SAM" id="Phobius"/>
    </source>
</evidence>
<dbReference type="InParanoid" id="A0A0C2WMG9"/>
<keyword evidence="1" id="KW-0472">Membrane</keyword>